<keyword evidence="1" id="KW-0732">Signal</keyword>
<organism evidence="2 3">
    <name type="scientific">Rhynchophorus ferrugineus</name>
    <name type="common">Red palm weevil</name>
    <name type="synonym">Curculio ferrugineus</name>
    <dbReference type="NCBI Taxonomy" id="354439"/>
    <lineage>
        <taxon>Eukaryota</taxon>
        <taxon>Metazoa</taxon>
        <taxon>Ecdysozoa</taxon>
        <taxon>Arthropoda</taxon>
        <taxon>Hexapoda</taxon>
        <taxon>Insecta</taxon>
        <taxon>Pterygota</taxon>
        <taxon>Neoptera</taxon>
        <taxon>Endopterygota</taxon>
        <taxon>Coleoptera</taxon>
        <taxon>Polyphaga</taxon>
        <taxon>Cucujiformia</taxon>
        <taxon>Curculionidae</taxon>
        <taxon>Dryophthorinae</taxon>
        <taxon>Rhynchophorus</taxon>
    </lineage>
</organism>
<reference evidence="2" key="1">
    <citation type="submission" date="2020-08" db="EMBL/GenBank/DDBJ databases">
        <title>Genome sequencing and assembly of the red palm weevil Rhynchophorus ferrugineus.</title>
        <authorList>
            <person name="Dias G.B."/>
            <person name="Bergman C.M."/>
            <person name="Manee M."/>
        </authorList>
    </citation>
    <scope>NUCLEOTIDE SEQUENCE</scope>
    <source>
        <strain evidence="2">AA-2017</strain>
        <tissue evidence="2">Whole larva</tissue>
    </source>
</reference>
<dbReference type="EMBL" id="JAACXV010018683">
    <property type="protein sequence ID" value="KAF7263982.1"/>
    <property type="molecule type" value="Genomic_DNA"/>
</dbReference>
<evidence type="ECO:0000256" key="1">
    <source>
        <dbReference type="SAM" id="SignalP"/>
    </source>
</evidence>
<proteinExistence type="predicted"/>
<gene>
    <name evidence="2" type="ORF">GWI33_000794</name>
</gene>
<dbReference type="Proteomes" id="UP000625711">
    <property type="component" value="Unassembled WGS sequence"/>
</dbReference>
<name>A0A834HZ06_RHYFE</name>
<feature type="signal peptide" evidence="1">
    <location>
        <begin position="1"/>
        <end position="19"/>
    </location>
</feature>
<keyword evidence="3" id="KW-1185">Reference proteome</keyword>
<sequence length="111" mass="11898">MCLKACVILAAATICVVLAAPSPGYLEEYHALPAATSYSSRVDIHGPEYVKTYAAAPVVAKTFVTSPVVKTVSQPLISGYSSYGYGLGHDYGVGYGYEHDLGYGYDLEHHY</sequence>
<dbReference type="AlphaFoldDB" id="A0A834HZ06"/>
<comment type="caution">
    <text evidence="2">The sequence shown here is derived from an EMBL/GenBank/DDBJ whole genome shotgun (WGS) entry which is preliminary data.</text>
</comment>
<feature type="chain" id="PRO_5033033664" evidence="1">
    <location>
        <begin position="20"/>
        <end position="111"/>
    </location>
</feature>
<dbReference type="OrthoDB" id="7468114at2759"/>
<evidence type="ECO:0000313" key="2">
    <source>
        <dbReference type="EMBL" id="KAF7263982.1"/>
    </source>
</evidence>
<evidence type="ECO:0000313" key="3">
    <source>
        <dbReference type="Proteomes" id="UP000625711"/>
    </source>
</evidence>
<protein>
    <submittedName>
        <fullName evidence="2">Uncharacterized protein</fullName>
    </submittedName>
</protein>
<accession>A0A834HZ06</accession>